<reference evidence="1" key="1">
    <citation type="journal article" date="2015" name="Nature">
        <title>Complex archaea that bridge the gap between prokaryotes and eukaryotes.</title>
        <authorList>
            <person name="Spang A."/>
            <person name="Saw J.H."/>
            <person name="Jorgensen S.L."/>
            <person name="Zaremba-Niedzwiedzka K."/>
            <person name="Martijn J."/>
            <person name="Lind A.E."/>
            <person name="van Eijk R."/>
            <person name="Schleper C."/>
            <person name="Guy L."/>
            <person name="Ettema T.J."/>
        </authorList>
    </citation>
    <scope>NUCLEOTIDE SEQUENCE</scope>
</reference>
<gene>
    <name evidence="1" type="ORF">LCGC14_2760880</name>
</gene>
<comment type="caution">
    <text evidence="1">The sequence shown here is derived from an EMBL/GenBank/DDBJ whole genome shotgun (WGS) entry which is preliminary data.</text>
</comment>
<dbReference type="EMBL" id="LAZR01050741">
    <property type="protein sequence ID" value="KKK86673.1"/>
    <property type="molecule type" value="Genomic_DNA"/>
</dbReference>
<sequence>MADKDRPKDVMRSPYIDGGAGKKIRIAVSYSQLTDSLKDRLGVDLTVHELQEMAIATLDKILLCLYEMSDLDIIEDDIVWPT</sequence>
<protein>
    <submittedName>
        <fullName evidence="1">Uncharacterized protein</fullName>
    </submittedName>
</protein>
<proteinExistence type="predicted"/>
<organism evidence="1">
    <name type="scientific">marine sediment metagenome</name>
    <dbReference type="NCBI Taxonomy" id="412755"/>
    <lineage>
        <taxon>unclassified sequences</taxon>
        <taxon>metagenomes</taxon>
        <taxon>ecological metagenomes</taxon>
    </lineage>
</organism>
<accession>A0A0F8YZ33</accession>
<dbReference type="AlphaFoldDB" id="A0A0F8YZ33"/>
<evidence type="ECO:0000313" key="1">
    <source>
        <dbReference type="EMBL" id="KKK86673.1"/>
    </source>
</evidence>
<name>A0A0F8YZ33_9ZZZZ</name>